<dbReference type="CTD" id="20206770"/>
<dbReference type="EnsemblMetazoa" id="HelroT178463">
    <property type="protein sequence ID" value="HelroP178463"/>
    <property type="gene ID" value="HelroG178463"/>
</dbReference>
<dbReference type="InParanoid" id="T1FD71"/>
<dbReference type="EMBL" id="AMQM01006450">
    <property type="status" value="NOT_ANNOTATED_CDS"/>
    <property type="molecule type" value="Genomic_DNA"/>
</dbReference>
<dbReference type="OMA" id="EVIACTT"/>
<evidence type="ECO:0000313" key="2">
    <source>
        <dbReference type="EnsemblMetazoa" id="HelroP178463"/>
    </source>
</evidence>
<evidence type="ECO:0000313" key="3">
    <source>
        <dbReference type="Proteomes" id="UP000015101"/>
    </source>
</evidence>
<dbReference type="KEGG" id="hro:HELRODRAFT_178463"/>
<proteinExistence type="predicted"/>
<gene>
    <name evidence="2" type="primary">20206770</name>
    <name evidence="1" type="ORF">HELRODRAFT_178463</name>
</gene>
<dbReference type="GeneID" id="20206770"/>
<reference evidence="1 3" key="2">
    <citation type="journal article" date="2013" name="Nature">
        <title>Insights into bilaterian evolution from three spiralian genomes.</title>
        <authorList>
            <person name="Simakov O."/>
            <person name="Marletaz F."/>
            <person name="Cho S.J."/>
            <person name="Edsinger-Gonzales E."/>
            <person name="Havlak P."/>
            <person name="Hellsten U."/>
            <person name="Kuo D.H."/>
            <person name="Larsson T."/>
            <person name="Lv J."/>
            <person name="Arendt D."/>
            <person name="Savage R."/>
            <person name="Osoegawa K."/>
            <person name="de Jong P."/>
            <person name="Grimwood J."/>
            <person name="Chapman J.A."/>
            <person name="Shapiro H."/>
            <person name="Aerts A."/>
            <person name="Otillar R.P."/>
            <person name="Terry A.Y."/>
            <person name="Boore J.L."/>
            <person name="Grigoriev I.V."/>
            <person name="Lindberg D.R."/>
            <person name="Seaver E.C."/>
            <person name="Weisblat D.A."/>
            <person name="Putnam N.H."/>
            <person name="Rokhsar D.S."/>
        </authorList>
    </citation>
    <scope>NUCLEOTIDE SEQUENCE</scope>
</reference>
<dbReference type="HOGENOM" id="CLU_134027_0_0_1"/>
<sequence length="129" mass="14433">MAQYSMYKSHQGGNVLAYNGHEVPLQKLWNRTNDALACAPKTTNASEGYHHALNAMFSCHHPGVWKLFQGIKNDIGVQRLVAVQARNGIEATRNKYKALAEKLSAKVQGYGTEPDKLRYLRQIAHLQVS</sequence>
<dbReference type="Proteomes" id="UP000015101">
    <property type="component" value="Unassembled WGS sequence"/>
</dbReference>
<protein>
    <submittedName>
        <fullName evidence="1 2">Uncharacterized protein</fullName>
    </submittedName>
</protein>
<name>T1FD71_HELRO</name>
<dbReference type="RefSeq" id="XP_009024807.1">
    <property type="nucleotide sequence ID" value="XM_009026559.1"/>
</dbReference>
<dbReference type="AlphaFoldDB" id="T1FD71"/>
<evidence type="ECO:0000313" key="1">
    <source>
        <dbReference type="EMBL" id="ESN97020.1"/>
    </source>
</evidence>
<reference evidence="3" key="1">
    <citation type="submission" date="2012-12" db="EMBL/GenBank/DDBJ databases">
        <authorList>
            <person name="Hellsten U."/>
            <person name="Grimwood J."/>
            <person name="Chapman J.A."/>
            <person name="Shapiro H."/>
            <person name="Aerts A."/>
            <person name="Otillar R.P."/>
            <person name="Terry A.Y."/>
            <person name="Boore J.L."/>
            <person name="Simakov O."/>
            <person name="Marletaz F."/>
            <person name="Cho S.-J."/>
            <person name="Edsinger-Gonzales E."/>
            <person name="Havlak P."/>
            <person name="Kuo D.-H."/>
            <person name="Larsson T."/>
            <person name="Lv J."/>
            <person name="Arendt D."/>
            <person name="Savage R."/>
            <person name="Osoegawa K."/>
            <person name="de Jong P."/>
            <person name="Lindberg D.R."/>
            <person name="Seaver E.C."/>
            <person name="Weisblat D.A."/>
            <person name="Putnam N.H."/>
            <person name="Grigoriev I.V."/>
            <person name="Rokhsar D.S."/>
        </authorList>
    </citation>
    <scope>NUCLEOTIDE SEQUENCE</scope>
</reference>
<keyword evidence="3" id="KW-1185">Reference proteome</keyword>
<organism evidence="2 3">
    <name type="scientific">Helobdella robusta</name>
    <name type="common">Californian leech</name>
    <dbReference type="NCBI Taxonomy" id="6412"/>
    <lineage>
        <taxon>Eukaryota</taxon>
        <taxon>Metazoa</taxon>
        <taxon>Spiralia</taxon>
        <taxon>Lophotrochozoa</taxon>
        <taxon>Annelida</taxon>
        <taxon>Clitellata</taxon>
        <taxon>Hirudinea</taxon>
        <taxon>Rhynchobdellida</taxon>
        <taxon>Glossiphoniidae</taxon>
        <taxon>Helobdella</taxon>
    </lineage>
</organism>
<reference evidence="2" key="3">
    <citation type="submission" date="2015-06" db="UniProtKB">
        <authorList>
            <consortium name="EnsemblMetazoa"/>
        </authorList>
    </citation>
    <scope>IDENTIFICATION</scope>
</reference>
<dbReference type="EMBL" id="KB097456">
    <property type="protein sequence ID" value="ESN97020.1"/>
    <property type="molecule type" value="Genomic_DNA"/>
</dbReference>
<accession>T1FD71</accession>